<dbReference type="AlphaFoldDB" id="A0A2X0QXK7"/>
<dbReference type="Pfam" id="PF22752">
    <property type="entry name" value="DUF488-N3i"/>
    <property type="match status" value="1"/>
</dbReference>
<organism evidence="1">
    <name type="scientific">Candidatus Nitrotoga fabula</name>
    <dbReference type="NCBI Taxonomy" id="2182327"/>
    <lineage>
        <taxon>Bacteria</taxon>
        <taxon>Pseudomonadati</taxon>
        <taxon>Pseudomonadota</taxon>
        <taxon>Betaproteobacteria</taxon>
        <taxon>Nitrosomonadales</taxon>
        <taxon>Gallionellaceae</taxon>
        <taxon>Candidatus Nitrotoga</taxon>
    </lineage>
</organism>
<evidence type="ECO:0000313" key="1">
    <source>
        <dbReference type="EMBL" id="SPS06307.1"/>
    </source>
</evidence>
<name>A0A2X0QXK7_9PROT</name>
<dbReference type="EMBL" id="LS423452">
    <property type="protein sequence ID" value="SPS06307.1"/>
    <property type="molecule type" value="Genomic_DNA"/>
</dbReference>
<evidence type="ECO:0008006" key="2">
    <source>
        <dbReference type="Google" id="ProtNLM"/>
    </source>
</evidence>
<proteinExistence type="predicted"/>
<accession>A0A2X0QXK7</accession>
<dbReference type="PANTHER" id="PTHR36849:SF1">
    <property type="entry name" value="CYTOPLASMIC PROTEIN"/>
    <property type="match status" value="1"/>
</dbReference>
<reference evidence="1" key="1">
    <citation type="submission" date="2018-05" db="EMBL/GenBank/DDBJ databases">
        <authorList>
            <person name="Lanie J.A."/>
            <person name="Ng W.-L."/>
            <person name="Kazmierczak K.M."/>
            <person name="Andrzejewski T.M."/>
            <person name="Davidsen T.M."/>
            <person name="Wayne K.J."/>
            <person name="Tettelin H."/>
            <person name="Glass J.I."/>
            <person name="Rusch D."/>
            <person name="Podicherti R."/>
            <person name="Tsui H.-C.T."/>
            <person name="Winkler M.E."/>
        </authorList>
    </citation>
    <scope>NUCLEOTIDE SEQUENCE</scope>
    <source>
        <strain evidence="1">KNB</strain>
    </source>
</reference>
<protein>
    <recommendedName>
        <fullName evidence="2">Uroporphyrin-III C-methyltransferase</fullName>
    </recommendedName>
</protein>
<dbReference type="InterPro" id="IPR052552">
    <property type="entry name" value="YeaO-like"/>
</dbReference>
<dbReference type="PANTHER" id="PTHR36849">
    <property type="entry name" value="CYTOPLASMIC PROTEIN-RELATED"/>
    <property type="match status" value="1"/>
</dbReference>
<gene>
    <name evidence="1" type="ORF">NITFAB_1897</name>
</gene>
<sequence>MEIRIKRVYEQPDLADGRRILVDRLWPRGLAKKEAGIDLWLKEIAPSAELRKWFGHKPENWEEFRERYFAELKENDEPVRRLKQELDKGMVTLLYAARDEEHNHAVVIREFSALFR</sequence>